<dbReference type="SUPFAM" id="SSF50998">
    <property type="entry name" value="Quinoprotein alcohol dehydrogenase-like"/>
    <property type="match status" value="1"/>
</dbReference>
<evidence type="ECO:0000313" key="3">
    <source>
        <dbReference type="Proteomes" id="UP000645676"/>
    </source>
</evidence>
<feature type="non-terminal residue" evidence="2">
    <location>
        <position position="502"/>
    </location>
</feature>
<dbReference type="Pfam" id="PF13360">
    <property type="entry name" value="PQQ_2"/>
    <property type="match status" value="1"/>
</dbReference>
<evidence type="ECO:0000259" key="1">
    <source>
        <dbReference type="Pfam" id="PF13360"/>
    </source>
</evidence>
<proteinExistence type="predicted"/>
<sequence length="502" mass="58841">MVMRMVFVENKINGVENIRQEIDNLNVSNYKEIYDKFKNVFSKNRDIFNYYVDKLIELMKNLDDNELSLEIDKFMLCILKDSIIWEFKAGGSVWDLSIKDIKDNIIILGCSNHLFALDIKTGNKIWEYKVEHNVDSLFIKDNIVMLEYRGGHVCVLDVMTGDKIWESKVGERMWGFSLKDNIVILGDGDKYIYAIDVRTGGKLWEFEAEWCVWELSIKDDKIILRCEDEYGCEYFYVLDIKTGEKILEFGGEWHVSDLLISGDVTILADMWGCVYALDTNLYSKIQRVRPQLTNIMKEIVKIDLTLLKKSLNLNEWDELPIQITNKSLKDITISKISIINEEDILFKDIEPIKIRGRDTKVINLFINPKVKGKLPIDIVVEFEDEFNIRYKERFTEVLTITKFKGDNVDDMRPEKIDKILKQEIDNLNTSNYKEIYSRFKNIFNENRAVFNYYMNKLIELVNNSNDELAINVGKFILDILGIKRVDELLWEFRAEGGVRLLS</sequence>
<dbReference type="InterPro" id="IPR002372">
    <property type="entry name" value="PQQ_rpt_dom"/>
</dbReference>
<dbReference type="Gene3D" id="2.130.10.10">
    <property type="entry name" value="YVTN repeat-like/Quinoprotein amine dehydrogenase"/>
    <property type="match status" value="1"/>
</dbReference>
<dbReference type="EMBL" id="DUJR01000008">
    <property type="protein sequence ID" value="HII59373.1"/>
    <property type="molecule type" value="Genomic_DNA"/>
</dbReference>
<gene>
    <name evidence="2" type="ORF">HA335_02145</name>
</gene>
<dbReference type="AlphaFoldDB" id="A0A832W650"/>
<dbReference type="InterPro" id="IPR015943">
    <property type="entry name" value="WD40/YVTN_repeat-like_dom_sf"/>
</dbReference>
<dbReference type="PANTHER" id="PTHR34512:SF30">
    <property type="entry name" value="OUTER MEMBRANE PROTEIN ASSEMBLY FACTOR BAMB"/>
    <property type="match status" value="1"/>
</dbReference>
<dbReference type="SMART" id="SM00564">
    <property type="entry name" value="PQQ"/>
    <property type="match status" value="5"/>
</dbReference>
<accession>A0A832W650</accession>
<evidence type="ECO:0000313" key="2">
    <source>
        <dbReference type="EMBL" id="HII59373.1"/>
    </source>
</evidence>
<comment type="caution">
    <text evidence="2">The sequence shown here is derived from an EMBL/GenBank/DDBJ whole genome shotgun (WGS) entry which is preliminary data.</text>
</comment>
<organism evidence="2 3">
    <name type="scientific">Methanocaldococcus jannaschii</name>
    <dbReference type="NCBI Taxonomy" id="2190"/>
    <lineage>
        <taxon>Archaea</taxon>
        <taxon>Methanobacteriati</taxon>
        <taxon>Methanobacteriota</taxon>
        <taxon>Methanomada group</taxon>
        <taxon>Methanococci</taxon>
        <taxon>Methanococcales</taxon>
        <taxon>Methanocaldococcaceae</taxon>
        <taxon>Methanocaldococcus</taxon>
    </lineage>
</organism>
<dbReference type="PANTHER" id="PTHR34512">
    <property type="entry name" value="CELL SURFACE PROTEIN"/>
    <property type="match status" value="1"/>
</dbReference>
<dbReference type="InterPro" id="IPR011047">
    <property type="entry name" value="Quinoprotein_ADH-like_sf"/>
</dbReference>
<name>A0A832W650_9EURY</name>
<reference evidence="2" key="1">
    <citation type="journal article" date="2020" name="bioRxiv">
        <title>A rank-normalized archaeal taxonomy based on genome phylogeny resolves widespread incomplete and uneven classifications.</title>
        <authorList>
            <person name="Rinke C."/>
            <person name="Chuvochina M."/>
            <person name="Mussig A.J."/>
            <person name="Chaumeil P.-A."/>
            <person name="Waite D.W."/>
            <person name="Whitman W.B."/>
            <person name="Parks D.H."/>
            <person name="Hugenholtz P."/>
        </authorList>
    </citation>
    <scope>NUCLEOTIDE SEQUENCE</scope>
    <source>
        <strain evidence="2">UBA8849</strain>
    </source>
</reference>
<dbReference type="InterPro" id="IPR018391">
    <property type="entry name" value="PQQ_b-propeller_rpt"/>
</dbReference>
<feature type="domain" description="Pyrrolo-quinoline quinone repeat" evidence="1">
    <location>
        <begin position="103"/>
        <end position="204"/>
    </location>
</feature>
<protein>
    <submittedName>
        <fullName evidence="2">PQQ-like beta-propeller repeat protein</fullName>
    </submittedName>
</protein>
<dbReference type="Proteomes" id="UP000645676">
    <property type="component" value="Unassembled WGS sequence"/>
</dbReference>